<keyword evidence="8" id="KW-1185">Reference proteome</keyword>
<dbReference type="InterPro" id="IPR000415">
    <property type="entry name" value="Nitroreductase-like"/>
</dbReference>
<dbReference type="CDD" id="cd02136">
    <property type="entry name" value="PnbA_NfnB-like"/>
    <property type="match status" value="1"/>
</dbReference>
<evidence type="ECO:0000313" key="7">
    <source>
        <dbReference type="EMBL" id="GGJ80667.1"/>
    </source>
</evidence>
<evidence type="ECO:0000259" key="6">
    <source>
        <dbReference type="Pfam" id="PF00881"/>
    </source>
</evidence>
<comment type="caution">
    <text evidence="7">The sequence shown here is derived from an EMBL/GenBank/DDBJ whole genome shotgun (WGS) entry which is preliminary data.</text>
</comment>
<comment type="similarity">
    <text evidence="2">Belongs to the nitroreductase family.</text>
</comment>
<dbReference type="SUPFAM" id="SSF55469">
    <property type="entry name" value="FMN-dependent nitroreductase-like"/>
    <property type="match status" value="1"/>
</dbReference>
<comment type="cofactor">
    <cofactor evidence="1">
        <name>FMN</name>
        <dbReference type="ChEBI" id="CHEBI:58210"/>
    </cofactor>
</comment>
<keyword evidence="5" id="KW-0560">Oxidoreductase</keyword>
<keyword evidence="4" id="KW-0288">FMN</keyword>
<reference evidence="7" key="1">
    <citation type="journal article" date="2014" name="Int. J. Syst. Evol. Microbiol.">
        <title>Complete genome sequence of Corynebacterium casei LMG S-19264T (=DSM 44701T), isolated from a smear-ripened cheese.</title>
        <authorList>
            <consortium name="US DOE Joint Genome Institute (JGI-PGF)"/>
            <person name="Walter F."/>
            <person name="Albersmeier A."/>
            <person name="Kalinowski J."/>
            <person name="Ruckert C."/>
        </authorList>
    </citation>
    <scope>NUCLEOTIDE SEQUENCE</scope>
    <source>
        <strain evidence="7">JCM 30078</strain>
    </source>
</reference>
<reference evidence="7" key="2">
    <citation type="submission" date="2020-09" db="EMBL/GenBank/DDBJ databases">
        <authorList>
            <person name="Sun Q."/>
            <person name="Ohkuma M."/>
        </authorList>
    </citation>
    <scope>NUCLEOTIDE SEQUENCE</scope>
    <source>
        <strain evidence="7">JCM 30078</strain>
    </source>
</reference>
<feature type="domain" description="Nitroreductase" evidence="6">
    <location>
        <begin position="9"/>
        <end position="197"/>
    </location>
</feature>
<evidence type="ECO:0000256" key="4">
    <source>
        <dbReference type="ARBA" id="ARBA00022643"/>
    </source>
</evidence>
<evidence type="ECO:0000256" key="2">
    <source>
        <dbReference type="ARBA" id="ARBA00007118"/>
    </source>
</evidence>
<dbReference type="AlphaFoldDB" id="A0A917PIM3"/>
<name>A0A917PIM3_9PSED</name>
<dbReference type="GO" id="GO:0016491">
    <property type="term" value="F:oxidoreductase activity"/>
    <property type="evidence" value="ECO:0007669"/>
    <property type="project" value="UniProtKB-KW"/>
</dbReference>
<evidence type="ECO:0000256" key="3">
    <source>
        <dbReference type="ARBA" id="ARBA00022630"/>
    </source>
</evidence>
<proteinExistence type="inferred from homology"/>
<accession>A0A917PIM3</accession>
<dbReference type="PANTHER" id="PTHR43673:SF2">
    <property type="entry name" value="NITROREDUCTASE"/>
    <property type="match status" value="1"/>
</dbReference>
<dbReference type="InterPro" id="IPR029479">
    <property type="entry name" value="Nitroreductase"/>
</dbReference>
<dbReference type="RefSeq" id="WP_188981369.1">
    <property type="nucleotide sequence ID" value="NZ_BMPO01000001.1"/>
</dbReference>
<sequence>MDVSDALRLRNSVRVFRDEPVDMTLLRDLLAQAGRAPSGGNLQPWRVYVLAGAAIERFRTTMAARLETNPEPDAADYPVYPDPLDEPYRSHRFMVGEDMYRLLNITREDKTARRAWFARNYRFFDAPCALFFFVERSMGPGQWADLGMFEQSLMLLLKQHGLDSCAQACWARYHRTVEDFLETPDGYILHCGMAIGYADEDAAVNSLVSQRMAVDEYCQFMES</sequence>
<keyword evidence="3" id="KW-0285">Flavoprotein</keyword>
<protein>
    <submittedName>
        <fullName evidence="7">NADH dehydrogenase</fullName>
    </submittedName>
</protein>
<organism evidence="7 8">
    <name type="scientific">Pseudomonas matsuisoli</name>
    <dbReference type="NCBI Taxonomy" id="1515666"/>
    <lineage>
        <taxon>Bacteria</taxon>
        <taxon>Pseudomonadati</taxon>
        <taxon>Pseudomonadota</taxon>
        <taxon>Gammaproteobacteria</taxon>
        <taxon>Pseudomonadales</taxon>
        <taxon>Pseudomonadaceae</taxon>
        <taxon>Pseudomonas</taxon>
    </lineage>
</organism>
<gene>
    <name evidence="7" type="ORF">GCM10009304_03030</name>
</gene>
<dbReference type="Proteomes" id="UP000635983">
    <property type="component" value="Unassembled WGS sequence"/>
</dbReference>
<evidence type="ECO:0000256" key="5">
    <source>
        <dbReference type="ARBA" id="ARBA00023002"/>
    </source>
</evidence>
<evidence type="ECO:0000256" key="1">
    <source>
        <dbReference type="ARBA" id="ARBA00001917"/>
    </source>
</evidence>
<dbReference type="Gene3D" id="3.40.109.10">
    <property type="entry name" value="NADH Oxidase"/>
    <property type="match status" value="1"/>
</dbReference>
<dbReference type="Pfam" id="PF00881">
    <property type="entry name" value="Nitroreductase"/>
    <property type="match status" value="1"/>
</dbReference>
<dbReference type="PANTHER" id="PTHR43673">
    <property type="entry name" value="NAD(P)H NITROREDUCTASE YDGI-RELATED"/>
    <property type="match status" value="1"/>
</dbReference>
<dbReference type="EMBL" id="BMPO01000001">
    <property type="protein sequence ID" value="GGJ80667.1"/>
    <property type="molecule type" value="Genomic_DNA"/>
</dbReference>
<evidence type="ECO:0000313" key="8">
    <source>
        <dbReference type="Proteomes" id="UP000635983"/>
    </source>
</evidence>